<dbReference type="Pfam" id="PF13392">
    <property type="entry name" value="HNH_3"/>
    <property type="match status" value="1"/>
</dbReference>
<dbReference type="GO" id="GO:0016788">
    <property type="term" value="F:hydrolase activity, acting on ester bonds"/>
    <property type="evidence" value="ECO:0007669"/>
    <property type="project" value="InterPro"/>
</dbReference>
<evidence type="ECO:0000313" key="3">
    <source>
        <dbReference type="EMBL" id="AIX30870.1"/>
    </source>
</evidence>
<dbReference type="Pfam" id="PF07463">
    <property type="entry name" value="NUMOD4"/>
    <property type="match status" value="1"/>
</dbReference>
<evidence type="ECO:0000313" key="4">
    <source>
        <dbReference type="Proteomes" id="UP000185312"/>
    </source>
</evidence>
<organism evidence="3 4">
    <name type="scientific">Synechococcus phage ACG-2014f</name>
    <dbReference type="NCBI Taxonomy" id="1493511"/>
    <lineage>
        <taxon>Viruses</taxon>
        <taxon>Duplodnaviria</taxon>
        <taxon>Heunggongvirae</taxon>
        <taxon>Uroviricota</taxon>
        <taxon>Caudoviricetes</taxon>
        <taxon>Pantevenvirales</taxon>
        <taxon>Kyanoviridae</taxon>
        <taxon>Atlauavirus</taxon>
        <taxon>Atlauavirus tusconc8</taxon>
    </lineage>
</organism>
<feature type="domain" description="HNH nuclease" evidence="2">
    <location>
        <begin position="76"/>
        <end position="116"/>
    </location>
</feature>
<dbReference type="InterPro" id="IPR044925">
    <property type="entry name" value="His-Me_finger_sf"/>
</dbReference>
<dbReference type="EMBL" id="KJ019098">
    <property type="protein sequence ID" value="AIX30870.1"/>
    <property type="molecule type" value="Genomic_DNA"/>
</dbReference>
<keyword evidence="3" id="KW-0540">Nuclease</keyword>
<protein>
    <submittedName>
        <fullName evidence="3">Endonuclease</fullName>
    </submittedName>
</protein>
<proteinExistence type="predicted"/>
<reference evidence="3 4" key="1">
    <citation type="submission" date="2013-12" db="EMBL/GenBank/DDBJ databases">
        <title>Ecological redundancy of diverse viral populations within a natural community.</title>
        <authorList>
            <person name="Gregory A.C."/>
            <person name="LaButti K."/>
            <person name="Copeland A."/>
            <person name="Woyke T."/>
            <person name="Sullivan M.B."/>
        </authorList>
    </citation>
    <scope>NUCLEOTIDE SEQUENCE [LARGE SCALE GENOMIC DNA]</scope>
    <source>
        <strain evidence="3">Syn7803US39</strain>
    </source>
</reference>
<dbReference type="Gene3D" id="3.90.75.20">
    <property type="match status" value="1"/>
</dbReference>
<dbReference type="InterPro" id="IPR003615">
    <property type="entry name" value="HNH_nuc"/>
</dbReference>
<name>A0A0E3FNY8_9CAUD</name>
<accession>A0A0E3FNY8</accession>
<sequence>MGRDILPFFMLINHYPEYTITDDGRVYSHLKSMGKAKGKVLDYSYKREMAPQITNKGYYRVRLMHNTPRAKTITIHRLVALHYIPNPNNLETVNHINENKIDNRVENLEWMSNSDNILYSKLQTHIIQFPDGSIQTINNLPLFCEEHKLTHTLLCGTIRRNCKHKGFRKVG</sequence>
<dbReference type="SUPFAM" id="SSF54060">
    <property type="entry name" value="His-Me finger endonucleases"/>
    <property type="match status" value="1"/>
</dbReference>
<gene>
    <name evidence="3" type="ORF">Syn7803US39_99</name>
</gene>
<keyword evidence="3" id="KW-0378">Hydrolase</keyword>
<dbReference type="Proteomes" id="UP000185312">
    <property type="component" value="Segment"/>
</dbReference>
<keyword evidence="3" id="KW-0255">Endonuclease</keyword>
<evidence type="ECO:0000259" key="1">
    <source>
        <dbReference type="Pfam" id="PF07463"/>
    </source>
</evidence>
<dbReference type="InterPro" id="IPR010902">
    <property type="entry name" value="NUMOD4"/>
</dbReference>
<dbReference type="GO" id="GO:0004519">
    <property type="term" value="F:endonuclease activity"/>
    <property type="evidence" value="ECO:0007669"/>
    <property type="project" value="UniProtKB-KW"/>
</dbReference>
<feature type="domain" description="NUMOD4" evidence="1">
    <location>
        <begin position="12"/>
        <end position="63"/>
    </location>
</feature>
<evidence type="ECO:0000259" key="2">
    <source>
        <dbReference type="Pfam" id="PF13392"/>
    </source>
</evidence>